<evidence type="ECO:0000256" key="2">
    <source>
        <dbReference type="SAM" id="Phobius"/>
    </source>
</evidence>
<dbReference type="InterPro" id="IPR036291">
    <property type="entry name" value="NAD(P)-bd_dom_sf"/>
</dbReference>
<feature type="transmembrane region" description="Helical" evidence="2">
    <location>
        <begin position="40"/>
        <end position="61"/>
    </location>
</feature>
<accession>A0A1I2X375</accession>
<protein>
    <submittedName>
        <fullName evidence="4">NDP-sugar epimerase, includes UDP-GlcNAc-inverting 4,6-dehydratase FlaA1 and capsular polysaccharide biosynthesis protein EpsC</fullName>
    </submittedName>
</protein>
<dbReference type="PANTHER" id="PTHR43318">
    <property type="entry name" value="UDP-N-ACETYLGLUCOSAMINE 4,6-DEHYDRATASE"/>
    <property type="match status" value="1"/>
</dbReference>
<dbReference type="SUPFAM" id="SSF53335">
    <property type="entry name" value="S-adenosyl-L-methionine-dependent methyltransferases"/>
    <property type="match status" value="1"/>
</dbReference>
<feature type="transmembrane region" description="Helical" evidence="2">
    <location>
        <begin position="73"/>
        <end position="98"/>
    </location>
</feature>
<dbReference type="OrthoDB" id="9803111at2"/>
<dbReference type="Proteomes" id="UP000199337">
    <property type="component" value="Unassembled WGS sequence"/>
</dbReference>
<gene>
    <name evidence="4" type="ORF">SAMN05660649_03762</name>
</gene>
<dbReference type="InterPro" id="IPR051203">
    <property type="entry name" value="Polysaccharide_Synthase-Rel"/>
</dbReference>
<name>A0A1I2X375_9FIRM</name>
<comment type="similarity">
    <text evidence="1">Belongs to the polysaccharide synthase family.</text>
</comment>
<keyword evidence="2" id="KW-0812">Transmembrane</keyword>
<dbReference type="SUPFAM" id="SSF51735">
    <property type="entry name" value="NAD(P)-binding Rossmann-fold domains"/>
    <property type="match status" value="1"/>
</dbReference>
<dbReference type="AlphaFoldDB" id="A0A1I2X375"/>
<dbReference type="Pfam" id="PF02719">
    <property type="entry name" value="Polysacc_synt_2"/>
    <property type="match status" value="1"/>
</dbReference>
<dbReference type="InterPro" id="IPR029063">
    <property type="entry name" value="SAM-dependent_MTases_sf"/>
</dbReference>
<dbReference type="STRING" id="341036.SAMN05660649_03762"/>
<keyword evidence="2" id="KW-1133">Transmembrane helix</keyword>
<evidence type="ECO:0000313" key="5">
    <source>
        <dbReference type="Proteomes" id="UP000199337"/>
    </source>
</evidence>
<evidence type="ECO:0000259" key="3">
    <source>
        <dbReference type="Pfam" id="PF02719"/>
    </source>
</evidence>
<dbReference type="Pfam" id="PF13727">
    <property type="entry name" value="CoA_binding_3"/>
    <property type="match status" value="1"/>
</dbReference>
<sequence length="611" mass="68062">MNSAVRFISLLVVDFIIINLSFICSYIVRFEQVEALLPNLVNYLQISPVIILIFLACFCYFKIYKRVWAYASIGELITIVQAVTAGSVIVIVLTYLTGAMLPRSIVLTSWAFIILLLGSSRLCWRLHLEVRKNSCRKGKNTLIVGAGDAGVLVAKELKNHDSGLVPVGFIDDDPNKWRLSVLSLPVFGNREKIEKTVNKHNVQLIIIAMPSADARQIKQIFEICRKTNKEVKILPGYYQLIDGNVKINQLRPVKIEDLLHREPVKLNLNEISGYIKGETVLITGAGGSIGSELCRQAAGFKPKLLVILGHGENSIHKIWLELQEKFKDIPLGVEIADVRDKQKINSVFQKYRPAVVFHAAAHKHVPLMEYHPDEAVKTNVLGTYNVVEAADRAGTKQFVLISTDKAVNPSSVMGATKRLAELIIQNADKTSNTKFVAVRFGNVLGSRGSVVPIFEEQIKKGGPVTVTHPKMKRYFMTIPEAVQLVIQAGSMADGGEIFILDMGKPVKIVDLARDMIKLSGLEPDKDIEIKFTGVRPGEKLFEELLTEQEGVASTTHKRIFVAKPCLFELAELEKQLLYISANANNIDDKIIFAILDLIIPNFKNYRDKLVG</sequence>
<organism evidence="4 5">
    <name type="scientific">Desulfotruncus arcticus DSM 17038</name>
    <dbReference type="NCBI Taxonomy" id="1121424"/>
    <lineage>
        <taxon>Bacteria</taxon>
        <taxon>Bacillati</taxon>
        <taxon>Bacillota</taxon>
        <taxon>Clostridia</taxon>
        <taxon>Eubacteriales</taxon>
        <taxon>Desulfallaceae</taxon>
        <taxon>Desulfotruncus</taxon>
    </lineage>
</organism>
<keyword evidence="2" id="KW-0472">Membrane</keyword>
<keyword evidence="5" id="KW-1185">Reference proteome</keyword>
<dbReference type="InterPro" id="IPR003869">
    <property type="entry name" value="Polysac_CapD-like"/>
</dbReference>
<dbReference type="PANTHER" id="PTHR43318:SF1">
    <property type="entry name" value="POLYSACCHARIDE BIOSYNTHESIS PROTEIN EPSC-RELATED"/>
    <property type="match status" value="1"/>
</dbReference>
<evidence type="ECO:0000256" key="1">
    <source>
        <dbReference type="ARBA" id="ARBA00007430"/>
    </source>
</evidence>
<evidence type="ECO:0000313" key="4">
    <source>
        <dbReference type="EMBL" id="SFH07379.1"/>
    </source>
</evidence>
<dbReference type="EMBL" id="FOOX01000015">
    <property type="protein sequence ID" value="SFH07379.1"/>
    <property type="molecule type" value="Genomic_DNA"/>
</dbReference>
<reference evidence="5" key="1">
    <citation type="submission" date="2016-10" db="EMBL/GenBank/DDBJ databases">
        <authorList>
            <person name="Varghese N."/>
            <person name="Submissions S."/>
        </authorList>
    </citation>
    <scope>NUCLEOTIDE SEQUENCE [LARGE SCALE GENOMIC DNA]</scope>
    <source>
        <strain evidence="5">DSM 17038</strain>
    </source>
</reference>
<dbReference type="Gene3D" id="3.40.50.720">
    <property type="entry name" value="NAD(P)-binding Rossmann-like Domain"/>
    <property type="match status" value="2"/>
</dbReference>
<feature type="transmembrane region" description="Helical" evidence="2">
    <location>
        <begin position="7"/>
        <end position="28"/>
    </location>
</feature>
<proteinExistence type="inferred from homology"/>
<dbReference type="CDD" id="cd05237">
    <property type="entry name" value="UDP_invert_4-6DH_SDR_e"/>
    <property type="match status" value="1"/>
</dbReference>
<feature type="domain" description="Polysaccharide biosynthesis protein CapD-like" evidence="3">
    <location>
        <begin position="280"/>
        <end position="563"/>
    </location>
</feature>